<evidence type="ECO:0000313" key="3">
    <source>
        <dbReference type="Proteomes" id="UP001176941"/>
    </source>
</evidence>
<feature type="region of interest" description="Disordered" evidence="1">
    <location>
        <begin position="33"/>
        <end position="63"/>
    </location>
</feature>
<feature type="compositionally biased region" description="Low complexity" evidence="1">
    <location>
        <begin position="33"/>
        <end position="52"/>
    </location>
</feature>
<protein>
    <submittedName>
        <fullName evidence="2">Uncharacterized protein</fullName>
    </submittedName>
</protein>
<accession>A0ABN8XZ51</accession>
<feature type="compositionally biased region" description="Pro residues" evidence="1">
    <location>
        <begin position="53"/>
        <end position="62"/>
    </location>
</feature>
<evidence type="ECO:0000256" key="1">
    <source>
        <dbReference type="SAM" id="MobiDB-lite"/>
    </source>
</evidence>
<dbReference type="Proteomes" id="UP001176941">
    <property type="component" value="Chromosome 11"/>
</dbReference>
<name>A0ABN8XZ51_RANTA</name>
<keyword evidence="3" id="KW-1185">Reference proteome</keyword>
<reference evidence="2" key="1">
    <citation type="submission" date="2023-04" db="EMBL/GenBank/DDBJ databases">
        <authorList>
            <consortium name="ELIXIR-Norway"/>
        </authorList>
    </citation>
    <scope>NUCLEOTIDE SEQUENCE [LARGE SCALE GENOMIC DNA]</scope>
</reference>
<proteinExistence type="predicted"/>
<sequence>MMRNQPSEESGEEVCRWREGKVSAVAIAAGASLARAERSSGAAGPRDGSRLPPRLPNPPSSPPSCRLLLPFVLTCSRVTPQLSPCSSAPHVGPTFSELTPSSLASEP</sequence>
<dbReference type="EMBL" id="OX459947">
    <property type="protein sequence ID" value="CAI9154642.1"/>
    <property type="molecule type" value="Genomic_DNA"/>
</dbReference>
<feature type="region of interest" description="Disordered" evidence="1">
    <location>
        <begin position="82"/>
        <end position="107"/>
    </location>
</feature>
<feature type="compositionally biased region" description="Polar residues" evidence="1">
    <location>
        <begin position="96"/>
        <end position="107"/>
    </location>
</feature>
<organism evidence="2 3">
    <name type="scientific">Rangifer tarandus platyrhynchus</name>
    <name type="common">Svalbard reindeer</name>
    <dbReference type="NCBI Taxonomy" id="3082113"/>
    <lineage>
        <taxon>Eukaryota</taxon>
        <taxon>Metazoa</taxon>
        <taxon>Chordata</taxon>
        <taxon>Craniata</taxon>
        <taxon>Vertebrata</taxon>
        <taxon>Euteleostomi</taxon>
        <taxon>Mammalia</taxon>
        <taxon>Eutheria</taxon>
        <taxon>Laurasiatheria</taxon>
        <taxon>Artiodactyla</taxon>
        <taxon>Ruminantia</taxon>
        <taxon>Pecora</taxon>
        <taxon>Cervidae</taxon>
        <taxon>Odocoileinae</taxon>
        <taxon>Rangifer</taxon>
    </lineage>
</organism>
<evidence type="ECO:0000313" key="2">
    <source>
        <dbReference type="EMBL" id="CAI9154642.1"/>
    </source>
</evidence>
<gene>
    <name evidence="2" type="ORF">MRATA1EN1_LOCUS3604</name>
</gene>